<gene>
    <name evidence="4" type="ORF">DAT39_009796</name>
</gene>
<dbReference type="InterPro" id="IPR001878">
    <property type="entry name" value="Znf_CCHC"/>
</dbReference>
<sequence>MQLGAAEISGAPQIRPGCFRCGRSGHHQGRCPLNKQKGRGSLSGGRPIVTQRSDPQRSGHFLPIDITWEEAATTHLKAFVDSGAAGNLIDVELVRRLAVPFHPLSSPIPVAALD</sequence>
<dbReference type="PROSITE" id="PS50158">
    <property type="entry name" value="ZF_CCHC"/>
    <property type="match status" value="1"/>
</dbReference>
<dbReference type="GO" id="GO:0008270">
    <property type="term" value="F:zinc ion binding"/>
    <property type="evidence" value="ECO:0007669"/>
    <property type="project" value="UniProtKB-KW"/>
</dbReference>
<comment type="caution">
    <text evidence="4">The sequence shown here is derived from an EMBL/GenBank/DDBJ whole genome shotgun (WGS) entry which is preliminary data.</text>
</comment>
<evidence type="ECO:0000313" key="4">
    <source>
        <dbReference type="EMBL" id="KAF5900468.1"/>
    </source>
</evidence>
<evidence type="ECO:0000259" key="3">
    <source>
        <dbReference type="PROSITE" id="PS50158"/>
    </source>
</evidence>
<keyword evidence="1" id="KW-0862">Zinc</keyword>
<reference evidence="4" key="1">
    <citation type="submission" date="2020-07" db="EMBL/GenBank/DDBJ databases">
        <title>Clarias magur genome sequencing, assembly and annotation.</title>
        <authorList>
            <person name="Kushwaha B."/>
            <person name="Kumar R."/>
            <person name="Das P."/>
            <person name="Joshi C.G."/>
            <person name="Kumar D."/>
            <person name="Nagpure N.S."/>
            <person name="Pandey M."/>
            <person name="Agarwal S."/>
            <person name="Srivastava S."/>
            <person name="Singh M."/>
            <person name="Sahoo L."/>
            <person name="Jayasankar P."/>
            <person name="Meher P.K."/>
            <person name="Koringa P.G."/>
            <person name="Iquebal M.A."/>
            <person name="Das S.P."/>
            <person name="Bit A."/>
            <person name="Patnaik S."/>
            <person name="Patel N."/>
            <person name="Shah T.M."/>
            <person name="Hinsu A."/>
            <person name="Jena J.K."/>
        </authorList>
    </citation>
    <scope>NUCLEOTIDE SEQUENCE</scope>
    <source>
        <strain evidence="4">CIFAMagur01</strain>
        <tissue evidence="4">Testis</tissue>
    </source>
</reference>
<protein>
    <submittedName>
        <fullName evidence="4">Retrotransposon-derived protein PEG10</fullName>
    </submittedName>
</protein>
<keyword evidence="5" id="KW-1185">Reference proteome</keyword>
<keyword evidence="1" id="KW-0863">Zinc-finger</keyword>
<dbReference type="Proteomes" id="UP000727407">
    <property type="component" value="Unassembled WGS sequence"/>
</dbReference>
<dbReference type="GO" id="GO:0003676">
    <property type="term" value="F:nucleic acid binding"/>
    <property type="evidence" value="ECO:0007669"/>
    <property type="project" value="InterPro"/>
</dbReference>
<accession>A0A8J4XBA9</accession>
<proteinExistence type="predicted"/>
<feature type="region of interest" description="Disordered" evidence="2">
    <location>
        <begin position="26"/>
        <end position="57"/>
    </location>
</feature>
<evidence type="ECO:0000256" key="1">
    <source>
        <dbReference type="PROSITE-ProRule" id="PRU00047"/>
    </source>
</evidence>
<feature type="non-terminal residue" evidence="4">
    <location>
        <position position="114"/>
    </location>
</feature>
<feature type="domain" description="CCHC-type" evidence="3">
    <location>
        <begin position="18"/>
        <end position="32"/>
    </location>
</feature>
<dbReference type="AlphaFoldDB" id="A0A8J4XBA9"/>
<dbReference type="EMBL" id="QNUK01000134">
    <property type="protein sequence ID" value="KAF5900468.1"/>
    <property type="molecule type" value="Genomic_DNA"/>
</dbReference>
<evidence type="ECO:0000256" key="2">
    <source>
        <dbReference type="SAM" id="MobiDB-lite"/>
    </source>
</evidence>
<organism evidence="4 5">
    <name type="scientific">Clarias magur</name>
    <name type="common">Asian catfish</name>
    <name type="synonym">Macropteronotus magur</name>
    <dbReference type="NCBI Taxonomy" id="1594786"/>
    <lineage>
        <taxon>Eukaryota</taxon>
        <taxon>Metazoa</taxon>
        <taxon>Chordata</taxon>
        <taxon>Craniata</taxon>
        <taxon>Vertebrata</taxon>
        <taxon>Euteleostomi</taxon>
        <taxon>Actinopterygii</taxon>
        <taxon>Neopterygii</taxon>
        <taxon>Teleostei</taxon>
        <taxon>Ostariophysi</taxon>
        <taxon>Siluriformes</taxon>
        <taxon>Clariidae</taxon>
        <taxon>Clarias</taxon>
    </lineage>
</organism>
<evidence type="ECO:0000313" key="5">
    <source>
        <dbReference type="Proteomes" id="UP000727407"/>
    </source>
</evidence>
<keyword evidence="1" id="KW-0479">Metal-binding</keyword>
<name>A0A8J4XBA9_CLAMG</name>